<feature type="transmembrane region" description="Helical" evidence="1">
    <location>
        <begin position="14"/>
        <end position="36"/>
    </location>
</feature>
<dbReference type="EMBL" id="PTJD01000001">
    <property type="protein sequence ID" value="PPK98724.1"/>
    <property type="molecule type" value="Genomic_DNA"/>
</dbReference>
<dbReference type="RefSeq" id="WP_211290774.1">
    <property type="nucleotide sequence ID" value="NZ_PTJD01000001.1"/>
</dbReference>
<feature type="transmembrane region" description="Helical" evidence="1">
    <location>
        <begin position="68"/>
        <end position="90"/>
    </location>
</feature>
<feature type="transmembrane region" description="Helical" evidence="1">
    <location>
        <begin position="228"/>
        <end position="250"/>
    </location>
</feature>
<evidence type="ECO:0000313" key="4">
    <source>
        <dbReference type="Proteomes" id="UP000239485"/>
    </source>
</evidence>
<name>A0A2S6IWJ1_9ACTN</name>
<dbReference type="Pfam" id="PF02517">
    <property type="entry name" value="Rce1-like"/>
    <property type="match status" value="1"/>
</dbReference>
<feature type="transmembrane region" description="Helical" evidence="1">
    <location>
        <begin position="199"/>
        <end position="222"/>
    </location>
</feature>
<evidence type="ECO:0000313" key="3">
    <source>
        <dbReference type="EMBL" id="PPK98724.1"/>
    </source>
</evidence>
<gene>
    <name evidence="3" type="ORF">CLV92_101424</name>
</gene>
<evidence type="ECO:0000259" key="2">
    <source>
        <dbReference type="Pfam" id="PF02517"/>
    </source>
</evidence>
<organism evidence="3 4">
    <name type="scientific">Kineococcus xinjiangensis</name>
    <dbReference type="NCBI Taxonomy" id="512762"/>
    <lineage>
        <taxon>Bacteria</taxon>
        <taxon>Bacillati</taxon>
        <taxon>Actinomycetota</taxon>
        <taxon>Actinomycetes</taxon>
        <taxon>Kineosporiales</taxon>
        <taxon>Kineosporiaceae</taxon>
        <taxon>Kineococcus</taxon>
    </lineage>
</organism>
<feature type="transmembrane region" description="Helical" evidence="1">
    <location>
        <begin position="114"/>
        <end position="136"/>
    </location>
</feature>
<dbReference type="GO" id="GO:0004175">
    <property type="term" value="F:endopeptidase activity"/>
    <property type="evidence" value="ECO:0007669"/>
    <property type="project" value="UniProtKB-ARBA"/>
</dbReference>
<feature type="domain" description="CAAX prenyl protease 2/Lysostaphin resistance protein A-like" evidence="2">
    <location>
        <begin position="149"/>
        <end position="240"/>
    </location>
</feature>
<protein>
    <recommendedName>
        <fullName evidence="2">CAAX prenyl protease 2/Lysostaphin resistance protein A-like domain-containing protein</fullName>
    </recommendedName>
</protein>
<reference evidence="3 4" key="1">
    <citation type="submission" date="2018-02" db="EMBL/GenBank/DDBJ databases">
        <title>Genomic Encyclopedia of Archaeal and Bacterial Type Strains, Phase II (KMG-II): from individual species to whole genera.</title>
        <authorList>
            <person name="Goeker M."/>
        </authorList>
    </citation>
    <scope>NUCLEOTIDE SEQUENCE [LARGE SCALE GENOMIC DNA]</scope>
    <source>
        <strain evidence="3 4">DSM 22857</strain>
    </source>
</reference>
<dbReference type="GO" id="GO:0080120">
    <property type="term" value="P:CAAX-box protein maturation"/>
    <property type="evidence" value="ECO:0007669"/>
    <property type="project" value="UniProtKB-ARBA"/>
</dbReference>
<keyword evidence="1" id="KW-1133">Transmembrane helix</keyword>
<accession>A0A2S6IWJ1</accession>
<dbReference type="AlphaFoldDB" id="A0A2S6IWJ1"/>
<proteinExistence type="predicted"/>
<dbReference type="Proteomes" id="UP000239485">
    <property type="component" value="Unassembled WGS sequence"/>
</dbReference>
<sequence length="259" mass="26988">MVVPALPAGLTRRLVVWELVAVFAVSLGASGLRALVNFVGAVTAPAPLSSQRATVLGSFTPDRPWLDLAYHLVSIATGLAPVLLVAYLLVRSGESLRTIGVDASRPGSDLGRGLALAAAIGSTGLVFYLATVALGINKMVVASSLPDVWWAVPVQVLAAAENGILEEVLVAGFLLHRLAQLGVGRGRALVISSLLRGSYHLYQGAGGFLGNVIMGFVFGWLYQRWGRAMPLVVAHTAIDVGAFVGFALLAGRVSWLPGA</sequence>
<comment type="caution">
    <text evidence="3">The sequence shown here is derived from an EMBL/GenBank/DDBJ whole genome shotgun (WGS) entry which is preliminary data.</text>
</comment>
<keyword evidence="1" id="KW-0472">Membrane</keyword>
<keyword evidence="4" id="KW-1185">Reference proteome</keyword>
<dbReference type="InterPro" id="IPR003675">
    <property type="entry name" value="Rce1/LyrA-like_dom"/>
</dbReference>
<keyword evidence="1" id="KW-0812">Transmembrane</keyword>
<evidence type="ECO:0000256" key="1">
    <source>
        <dbReference type="SAM" id="Phobius"/>
    </source>
</evidence>